<dbReference type="Gene3D" id="3.40.50.720">
    <property type="entry name" value="NAD(P)-binding Rossmann-like Domain"/>
    <property type="match status" value="1"/>
</dbReference>
<dbReference type="PANTHER" id="PTHR44845">
    <property type="entry name" value="CARRIER DOMAIN-CONTAINING PROTEIN"/>
    <property type="match status" value="1"/>
</dbReference>
<evidence type="ECO:0000259" key="3">
    <source>
        <dbReference type="Pfam" id="PF00501"/>
    </source>
</evidence>
<dbReference type="Pfam" id="PF13193">
    <property type="entry name" value="AMP-binding_C"/>
    <property type="match status" value="1"/>
</dbReference>
<protein>
    <recommendedName>
        <fullName evidence="8">Amino acid adenylation domain-containing protein/thioester reductase domain-containing protein</fullName>
    </recommendedName>
</protein>
<evidence type="ECO:0000256" key="1">
    <source>
        <dbReference type="ARBA" id="ARBA00022450"/>
    </source>
</evidence>
<dbReference type="InterPro" id="IPR000873">
    <property type="entry name" value="AMP-dep_synth/lig_dom"/>
</dbReference>
<dbReference type="InterPro" id="IPR013120">
    <property type="entry name" value="FAR_NAD-bd"/>
</dbReference>
<evidence type="ECO:0008006" key="8">
    <source>
        <dbReference type="Google" id="ProtNLM"/>
    </source>
</evidence>
<dbReference type="RefSeq" id="WP_189253299.1">
    <property type="nucleotide sequence ID" value="NZ_BMRE01000005.1"/>
</dbReference>
<dbReference type="Proteomes" id="UP000649573">
    <property type="component" value="Unassembled WGS sequence"/>
</dbReference>
<sequence length="1111" mass="119869">MSLDPIVDEFLVSGEPDVAVLEQALTAEAARRVELRAYFRELDGAPVRLVARRIAVRINDNTPLDPANPPLFRISLEDGVLRVVIHPLLDSHPLPGADLPPRANGRGEASGWIELDGVTEEAVAALGGLLVEDDSPSTVDFAGHVLTRSIPVVSAEEPVVRVRGGQVRVEHSDAERWLARLRSLVTTGELLPPEEIDQLRAWSAGPVAPVSPPVHELVEAAAREHPDVIAVRFHRDELTYRELDERANRLANALRARGVRAEDRVAVCLERGLDLPVALLGVLKAGAAYLPLDPANPQGRLAFLVVDGGARQLVTSPELAGRVPVLPRKTLLTTTLDRFPATRPEVEVHPDNLAYVLHTSGSTGVPKGVGVTHGGFANYVSWAREAYELDRGAGSPLHSSIGFDLTVTSLFPALVAGRAVTLTDADVTGLARVLGGQSLVKLTPAHLDLLGALLSPDEVASATRRLVVGGEALSGQALRAWTEHAPDTLVVNEYGPTETVVGCCVHEVTAGAAPPGQVPIGRPIANTRLHVLDDELRPVPAGAVGELFIGGAGVARGYLGRPGLTAERFVPDPVTPGERLYRTGDLVRYRDDGVLEYLGRNDDQVKVRGHRIELSEIEMTLVRHPDVTAVAVLAREDVPGDRRLVAYHAPGAAPPDDLAGFLRRTLPEYMVPAHYVGLPELPLTRNGKVDRAALPAPGEKSELERDAVLDDDISPAPILADFLNPRHVLITGATGYLGAFLLAELLHKDDAIIHCLVRADDGTAAWQRLERCLRDYEIWDEGFRDRIVVVPGSLDQPGLGLGKERYDQLANEIDAIYHCGAQVNFVFPYSALRQVNVLGTKEVLRLACTVKAKAVHHLSTLDILMHGSERDVREDTVIPPSEVVGGYDQSKWVAEQLVAAAGARGLPVVRYRPGAMLGHSATGVANPADYSCVLVKGCVQLGIGPDHDLTLNFMPVDHVSRAIAHLSRQQASFGRVFHLNNPRSLPLKDVWRWITDFGYPFEVVDDDRWRAALAGVGPDNALFPVVPLLLREDFVDPRAGGQYRVDRTNTETALAGNGLTCPPMDAAHGSRVLDHLVRTGFLPPVVRGMCAAAPAFRDTARRTDSTGVISL</sequence>
<keyword evidence="1" id="KW-0596">Phosphopantetheine</keyword>
<dbReference type="InterPro" id="IPR025110">
    <property type="entry name" value="AMP-bd_C"/>
</dbReference>
<gene>
    <name evidence="6" type="ORF">GCM10010178_19710</name>
</gene>
<dbReference type="CDD" id="cd05235">
    <property type="entry name" value="SDR_e1"/>
    <property type="match status" value="1"/>
</dbReference>
<dbReference type="Gene3D" id="2.30.38.10">
    <property type="entry name" value="Luciferase, Domain 3"/>
    <property type="match status" value="1"/>
</dbReference>
<feature type="domain" description="Thioester reductase (TE)" evidence="4">
    <location>
        <begin position="730"/>
        <end position="963"/>
    </location>
</feature>
<evidence type="ECO:0000313" key="6">
    <source>
        <dbReference type="EMBL" id="GGU27560.1"/>
    </source>
</evidence>
<dbReference type="SUPFAM" id="SSF56801">
    <property type="entry name" value="Acetyl-CoA synthetase-like"/>
    <property type="match status" value="1"/>
</dbReference>
<keyword evidence="7" id="KW-1185">Reference proteome</keyword>
<dbReference type="PROSITE" id="PS00455">
    <property type="entry name" value="AMP_BINDING"/>
    <property type="match status" value="1"/>
</dbReference>
<dbReference type="InterPro" id="IPR010080">
    <property type="entry name" value="Thioester_reductase-like_dom"/>
</dbReference>
<dbReference type="InterPro" id="IPR020845">
    <property type="entry name" value="AMP-binding_CS"/>
</dbReference>
<dbReference type="InterPro" id="IPR010071">
    <property type="entry name" value="AA_adenyl_dom"/>
</dbReference>
<dbReference type="Pfam" id="PF00501">
    <property type="entry name" value="AMP-binding"/>
    <property type="match status" value="1"/>
</dbReference>
<dbReference type="NCBIfam" id="TIGR01746">
    <property type="entry name" value="Thioester-redct"/>
    <property type="match status" value="1"/>
</dbReference>
<reference evidence="7" key="1">
    <citation type="journal article" date="2019" name="Int. J. Syst. Evol. Microbiol.">
        <title>The Global Catalogue of Microorganisms (GCM) 10K type strain sequencing project: providing services to taxonomists for standard genome sequencing and annotation.</title>
        <authorList>
            <consortium name="The Broad Institute Genomics Platform"/>
            <consortium name="The Broad Institute Genome Sequencing Center for Infectious Disease"/>
            <person name="Wu L."/>
            <person name="Ma J."/>
        </authorList>
    </citation>
    <scope>NUCLEOTIDE SEQUENCE [LARGE SCALE GENOMIC DNA]</scope>
    <source>
        <strain evidence="7">JCM 3296</strain>
    </source>
</reference>
<evidence type="ECO:0000256" key="2">
    <source>
        <dbReference type="ARBA" id="ARBA00022553"/>
    </source>
</evidence>
<dbReference type="CDD" id="cd05930">
    <property type="entry name" value="A_NRPS"/>
    <property type="match status" value="1"/>
</dbReference>
<dbReference type="Gene3D" id="3.40.50.980">
    <property type="match status" value="2"/>
</dbReference>
<dbReference type="SUPFAM" id="SSF51735">
    <property type="entry name" value="NAD(P)-binding Rossmann-fold domains"/>
    <property type="match status" value="1"/>
</dbReference>
<dbReference type="PANTHER" id="PTHR44845:SF7">
    <property type="entry name" value="PLIPASTATIN SYNTHASE SUBUNIT D"/>
    <property type="match status" value="1"/>
</dbReference>
<dbReference type="InterPro" id="IPR036291">
    <property type="entry name" value="NAD(P)-bd_dom_sf"/>
</dbReference>
<dbReference type="EMBL" id="BMRE01000005">
    <property type="protein sequence ID" value="GGU27560.1"/>
    <property type="molecule type" value="Genomic_DNA"/>
</dbReference>
<dbReference type="InterPro" id="IPR045851">
    <property type="entry name" value="AMP-bd_C_sf"/>
</dbReference>
<feature type="domain" description="AMP-dependent synthetase/ligase" evidence="3">
    <location>
        <begin position="219"/>
        <end position="559"/>
    </location>
</feature>
<comment type="caution">
    <text evidence="6">The sequence shown here is derived from an EMBL/GenBank/DDBJ whole genome shotgun (WGS) entry which is preliminary data.</text>
</comment>
<name>A0ABQ2UGC8_9PSEU</name>
<proteinExistence type="predicted"/>
<evidence type="ECO:0000259" key="4">
    <source>
        <dbReference type="Pfam" id="PF07993"/>
    </source>
</evidence>
<evidence type="ECO:0000259" key="5">
    <source>
        <dbReference type="Pfam" id="PF13193"/>
    </source>
</evidence>
<dbReference type="NCBIfam" id="TIGR01733">
    <property type="entry name" value="AA-adenyl-dom"/>
    <property type="match status" value="1"/>
</dbReference>
<keyword evidence="2" id="KW-0597">Phosphoprotein</keyword>
<feature type="domain" description="AMP-binding enzyme C-terminal" evidence="5">
    <location>
        <begin position="616"/>
        <end position="688"/>
    </location>
</feature>
<organism evidence="6 7">
    <name type="scientific">Lentzea flava</name>
    <dbReference type="NCBI Taxonomy" id="103732"/>
    <lineage>
        <taxon>Bacteria</taxon>
        <taxon>Bacillati</taxon>
        <taxon>Actinomycetota</taxon>
        <taxon>Actinomycetes</taxon>
        <taxon>Pseudonocardiales</taxon>
        <taxon>Pseudonocardiaceae</taxon>
        <taxon>Lentzea</taxon>
    </lineage>
</organism>
<dbReference type="Gene3D" id="3.30.300.30">
    <property type="match status" value="1"/>
</dbReference>
<evidence type="ECO:0000313" key="7">
    <source>
        <dbReference type="Proteomes" id="UP000649573"/>
    </source>
</evidence>
<dbReference type="Pfam" id="PF07993">
    <property type="entry name" value="NAD_binding_4"/>
    <property type="match status" value="1"/>
</dbReference>
<accession>A0ABQ2UGC8</accession>